<dbReference type="Proteomes" id="UP000267029">
    <property type="component" value="Unassembled WGS sequence"/>
</dbReference>
<feature type="region of interest" description="Disordered" evidence="1">
    <location>
        <begin position="492"/>
        <end position="514"/>
    </location>
</feature>
<reference evidence="2 3" key="1">
    <citation type="submission" date="2018-10" db="EMBL/GenBank/DDBJ databases">
        <authorList>
            <consortium name="Pathogen Informatics"/>
        </authorList>
    </citation>
    <scope>NUCLEOTIDE SEQUENCE [LARGE SCALE GENOMIC DNA]</scope>
</reference>
<gene>
    <name evidence="2" type="ORF">MCOS_LOCUS1543</name>
</gene>
<keyword evidence="3" id="KW-1185">Reference proteome</keyword>
<feature type="compositionally biased region" description="Low complexity" evidence="1">
    <location>
        <begin position="498"/>
        <end position="507"/>
    </location>
</feature>
<dbReference type="WBParaSite" id="MCU_006453-RA">
    <property type="protein sequence ID" value="MCU_006453-RA"/>
    <property type="gene ID" value="MCU_006453"/>
</dbReference>
<feature type="region of interest" description="Disordered" evidence="1">
    <location>
        <begin position="598"/>
        <end position="621"/>
    </location>
</feature>
<dbReference type="EMBL" id="UXSR01000199">
    <property type="protein sequence ID" value="VDD75540.1"/>
    <property type="molecule type" value="Genomic_DNA"/>
</dbReference>
<accession>A0A0R3U4G8</accession>
<evidence type="ECO:0000313" key="4">
    <source>
        <dbReference type="WBParaSite" id="MCU_006453-RA"/>
    </source>
</evidence>
<evidence type="ECO:0000313" key="2">
    <source>
        <dbReference type="EMBL" id="VDD75540.1"/>
    </source>
</evidence>
<proteinExistence type="predicted"/>
<protein>
    <submittedName>
        <fullName evidence="4">ANK_REP_REGION domain-containing protein</fullName>
    </submittedName>
</protein>
<name>A0A0R3U4G8_MESCO</name>
<feature type="compositionally biased region" description="Polar residues" evidence="1">
    <location>
        <begin position="598"/>
        <end position="609"/>
    </location>
</feature>
<evidence type="ECO:0000313" key="3">
    <source>
        <dbReference type="Proteomes" id="UP000267029"/>
    </source>
</evidence>
<dbReference type="OrthoDB" id="6257735at2759"/>
<dbReference type="AlphaFoldDB" id="A0A0R3U4G8"/>
<sequence length="658" mass="75220">MNSEIQIFPSVENSAHFGSQNFLGSSKASGDTSITNTYPTLPKYYPEDHELTKWMINQMRRRNGLHHLINFANSHPFILSAYFEVLDQPDKYISSKEASNFPAYSSKTILFLTPLAMAVYFGCKSVIRILLDESGARLQSRARSNVDMNATCYARRIKPRHGILGFEDYFTTSPAVLALRREFYFGLNLLMIAGFNPHDRIQYMDHVASPSQKVYCITDLVEYALRLMISRPGFDIIHLLQYLTYPNPSGKCAYDVMTYDVYLNHDEEKQTPIWFSFFRRICRRGITPAYTNCANRMIDILEILENLGFFKQDIMPHGPVAYSIEPGRSPIKRHHMPQRVTPVEIRSLQPAEATEAMRAIAIDRDECFAFLIIWLTRMKNRCLTKPYQRLTKILLSGLVATRMLDDFLVPPPHIDPKVTLWPQWVELGTGLNQQVPNTNWKSCQEEINIFSDDAFESYYLEPIQVHELRMELKRLAIIQGFVDEKLVDQVRESRNRPKSSSSPNENPVTAIAATDKPRQLSVSAVFTTECHLVTDEGQQSCSNGPNTPSEATGSLEIVPRSRRISQEFLNQSVPTDQGDMNIQTAGIHRLIEQTNISNNLSRPNTTKPTQDMKPPVRRRPRSAKTIGFKSIPMEIKQKHASSNKKAIVVSKPLPRWRI</sequence>
<evidence type="ECO:0000256" key="1">
    <source>
        <dbReference type="SAM" id="MobiDB-lite"/>
    </source>
</evidence>
<organism evidence="2 3">
    <name type="scientific">Mesocestoides corti</name>
    <name type="common">Flatworm</name>
    <dbReference type="NCBI Taxonomy" id="53468"/>
    <lineage>
        <taxon>Eukaryota</taxon>
        <taxon>Metazoa</taxon>
        <taxon>Spiralia</taxon>
        <taxon>Lophotrochozoa</taxon>
        <taxon>Platyhelminthes</taxon>
        <taxon>Cestoda</taxon>
        <taxon>Eucestoda</taxon>
        <taxon>Cyclophyllidea</taxon>
        <taxon>Mesocestoididae</taxon>
        <taxon>Mesocestoides</taxon>
    </lineage>
</organism>
<reference evidence="4" key="2">
    <citation type="submission" date="2019-11" db="UniProtKB">
        <authorList>
            <consortium name="WormBaseParasite"/>
        </authorList>
    </citation>
    <scope>IDENTIFICATION</scope>
</reference>